<feature type="transmembrane region" description="Helical" evidence="1">
    <location>
        <begin position="223"/>
        <end position="247"/>
    </location>
</feature>
<accession>A0ABU3PGL6</accession>
<keyword evidence="1" id="KW-0812">Transmembrane</keyword>
<feature type="transmembrane region" description="Helical" evidence="1">
    <location>
        <begin position="69"/>
        <end position="92"/>
    </location>
</feature>
<evidence type="ECO:0000313" key="3">
    <source>
        <dbReference type="Proteomes" id="UP001246372"/>
    </source>
</evidence>
<reference evidence="2" key="1">
    <citation type="submission" date="2023-09" db="EMBL/GenBank/DDBJ databases">
        <title>Paucibacter sp. APW11 Genome sequencing and assembly.</title>
        <authorList>
            <person name="Kim I."/>
        </authorList>
    </citation>
    <scope>NUCLEOTIDE SEQUENCE</scope>
    <source>
        <strain evidence="2">APW11</strain>
    </source>
</reference>
<dbReference type="Proteomes" id="UP001246372">
    <property type="component" value="Unassembled WGS sequence"/>
</dbReference>
<name>A0ABU3PGL6_9BURK</name>
<evidence type="ECO:0000313" key="2">
    <source>
        <dbReference type="EMBL" id="MDT9001258.1"/>
    </source>
</evidence>
<feature type="transmembrane region" description="Helical" evidence="1">
    <location>
        <begin position="6"/>
        <end position="23"/>
    </location>
</feature>
<keyword evidence="1" id="KW-1133">Transmembrane helix</keyword>
<feature type="transmembrane region" description="Helical" evidence="1">
    <location>
        <begin position="395"/>
        <end position="413"/>
    </location>
</feature>
<protein>
    <recommendedName>
        <fullName evidence="4">Oligosaccharide repeat unit polymerase</fullName>
    </recommendedName>
</protein>
<gene>
    <name evidence="2" type="ORF">RQP53_18410</name>
</gene>
<sequence length="426" mass="47358">MELLFTLNLLLGIGSIFWPVWFSRSQLALPWVNPFTISLAVSLPVQLMKLLGGPLVLIDGGLFDVDYQLALLMGTLLIAAQTLGLVFFLRLFGQIRIERYLPFQRLHLGSSGLWRAAAATLLAFAVFFVLLATAEFGLGNWLGNPREGYQLYRTGQGHWYAMALSTLSASYLLTLLARPKPTTAIACSLFYALLSYFLGSKGTLLAFFVTGLVFLWFLKWKHLVRVFLIGTPLLFSALVYNLFLALGDGFDFQAILEYFDYYKNAADYYHAHLAGQLPLFWGEISLSSLWAYAPRALFPDKPVVYGILLVNEFFYPGQAELTNTPAFGGAVEQYADFGLPGVIFFGFFSAQSVLTAMMSHLIFKRPGIGLNSVSGATVLLMLIQFAPAFGSYFPGWLFLALVLVIMLIVRIAAARYRWLQQPGSLA</sequence>
<keyword evidence="3" id="KW-1185">Reference proteome</keyword>
<evidence type="ECO:0000256" key="1">
    <source>
        <dbReference type="SAM" id="Phobius"/>
    </source>
</evidence>
<proteinExistence type="predicted"/>
<evidence type="ECO:0008006" key="4">
    <source>
        <dbReference type="Google" id="ProtNLM"/>
    </source>
</evidence>
<feature type="transmembrane region" description="Helical" evidence="1">
    <location>
        <begin position="189"/>
        <end position="217"/>
    </location>
</feature>
<dbReference type="RefSeq" id="WP_315652139.1">
    <property type="nucleotide sequence ID" value="NZ_JAVXZY010000008.1"/>
</dbReference>
<feature type="transmembrane region" description="Helical" evidence="1">
    <location>
        <begin position="113"/>
        <end position="138"/>
    </location>
</feature>
<keyword evidence="1" id="KW-0472">Membrane</keyword>
<feature type="transmembrane region" description="Helical" evidence="1">
    <location>
        <begin position="368"/>
        <end position="389"/>
    </location>
</feature>
<comment type="caution">
    <text evidence="2">The sequence shown here is derived from an EMBL/GenBank/DDBJ whole genome shotgun (WGS) entry which is preliminary data.</text>
</comment>
<feature type="transmembrane region" description="Helical" evidence="1">
    <location>
        <begin position="337"/>
        <end position="356"/>
    </location>
</feature>
<dbReference type="EMBL" id="JAVXZY010000008">
    <property type="protein sequence ID" value="MDT9001258.1"/>
    <property type="molecule type" value="Genomic_DNA"/>
</dbReference>
<organism evidence="2 3">
    <name type="scientific">Roseateles aquae</name>
    <dbReference type="NCBI Taxonomy" id="3077235"/>
    <lineage>
        <taxon>Bacteria</taxon>
        <taxon>Pseudomonadati</taxon>
        <taxon>Pseudomonadota</taxon>
        <taxon>Betaproteobacteria</taxon>
        <taxon>Burkholderiales</taxon>
        <taxon>Sphaerotilaceae</taxon>
        <taxon>Roseateles</taxon>
    </lineage>
</organism>